<dbReference type="Pfam" id="PF07729">
    <property type="entry name" value="FCD"/>
    <property type="match status" value="1"/>
</dbReference>
<feature type="domain" description="HTH gntR-type" evidence="4">
    <location>
        <begin position="5"/>
        <end position="72"/>
    </location>
</feature>
<dbReference type="PANTHER" id="PTHR43537:SF5">
    <property type="entry name" value="UXU OPERON TRANSCRIPTIONAL REGULATOR"/>
    <property type="match status" value="1"/>
</dbReference>
<dbReference type="RefSeq" id="WP_073611883.1">
    <property type="nucleotide sequence ID" value="NZ_FRFE01000002.1"/>
</dbReference>
<evidence type="ECO:0000256" key="3">
    <source>
        <dbReference type="ARBA" id="ARBA00023163"/>
    </source>
</evidence>
<dbReference type="InterPro" id="IPR000524">
    <property type="entry name" value="Tscrpt_reg_HTH_GntR"/>
</dbReference>
<dbReference type="Pfam" id="PF00392">
    <property type="entry name" value="GntR"/>
    <property type="match status" value="1"/>
</dbReference>
<keyword evidence="1" id="KW-0805">Transcription regulation</keyword>
<dbReference type="SUPFAM" id="SSF46785">
    <property type="entry name" value="Winged helix' DNA-binding domain"/>
    <property type="match status" value="1"/>
</dbReference>
<dbReference type="OrthoDB" id="5420670at2"/>
<dbReference type="InterPro" id="IPR036390">
    <property type="entry name" value="WH_DNA-bd_sf"/>
</dbReference>
<evidence type="ECO:0000256" key="2">
    <source>
        <dbReference type="ARBA" id="ARBA00023125"/>
    </source>
</evidence>
<dbReference type="Gene3D" id="1.20.120.530">
    <property type="entry name" value="GntR ligand-binding domain-like"/>
    <property type="match status" value="1"/>
</dbReference>
<protein>
    <submittedName>
        <fullName evidence="5">DNA-binding transcriptional regulator, GntR family</fullName>
    </submittedName>
</protein>
<dbReference type="GO" id="GO:0003677">
    <property type="term" value="F:DNA binding"/>
    <property type="evidence" value="ECO:0007669"/>
    <property type="project" value="UniProtKB-KW"/>
</dbReference>
<dbReference type="SMART" id="SM00345">
    <property type="entry name" value="HTH_GNTR"/>
    <property type="match status" value="1"/>
</dbReference>
<keyword evidence="3" id="KW-0804">Transcription</keyword>
<dbReference type="STRING" id="1121416.SAMN02745220_00514"/>
<reference evidence="5 6" key="1">
    <citation type="submission" date="2016-12" db="EMBL/GenBank/DDBJ databases">
        <authorList>
            <person name="Song W.-J."/>
            <person name="Kurnit D.M."/>
        </authorList>
    </citation>
    <scope>NUCLEOTIDE SEQUENCE [LARGE SCALE GENOMIC DNA]</scope>
    <source>
        <strain evidence="5 6">DSM 18488</strain>
    </source>
</reference>
<dbReference type="Proteomes" id="UP000184603">
    <property type="component" value="Unassembled WGS sequence"/>
</dbReference>
<dbReference type="InterPro" id="IPR036388">
    <property type="entry name" value="WH-like_DNA-bd_sf"/>
</dbReference>
<dbReference type="GO" id="GO:0003700">
    <property type="term" value="F:DNA-binding transcription factor activity"/>
    <property type="evidence" value="ECO:0007669"/>
    <property type="project" value="InterPro"/>
</dbReference>
<evidence type="ECO:0000313" key="5">
    <source>
        <dbReference type="EMBL" id="SHO43788.1"/>
    </source>
</evidence>
<dbReference type="AlphaFoldDB" id="A0A1M7XXW2"/>
<proteinExistence type="predicted"/>
<evidence type="ECO:0000259" key="4">
    <source>
        <dbReference type="PROSITE" id="PS50949"/>
    </source>
</evidence>
<evidence type="ECO:0000256" key="1">
    <source>
        <dbReference type="ARBA" id="ARBA00023015"/>
    </source>
</evidence>
<dbReference type="PROSITE" id="PS50949">
    <property type="entry name" value="HTH_GNTR"/>
    <property type="match status" value="1"/>
</dbReference>
<evidence type="ECO:0000313" key="6">
    <source>
        <dbReference type="Proteomes" id="UP000184603"/>
    </source>
</evidence>
<sequence length="225" mass="26521">MKRNKNLTLKVYHRILELMSKYEIVPGQRLVFVDLARQLQVSRTPVNNALSILAQEGYLDFRPHQGYSVRNLSRNEAEDLYEIRDVLETGFMSQAIDNLTDDNLKKIEQHKVSFEKAISHRVHRGLFVLDTEFHLAILDLIGNEMLSSRYKEICQKIFLRIRIEQLGMERVEAIIQEHNQLYEAICNRDKKGARDMVLQHHENSRNSLYPILFPDEPHTRIELRN</sequence>
<dbReference type="SUPFAM" id="SSF48008">
    <property type="entry name" value="GntR ligand-binding domain-like"/>
    <property type="match status" value="1"/>
</dbReference>
<keyword evidence="6" id="KW-1185">Reference proteome</keyword>
<organism evidence="5 6">
    <name type="scientific">Desulfopila aestuarii DSM 18488</name>
    <dbReference type="NCBI Taxonomy" id="1121416"/>
    <lineage>
        <taxon>Bacteria</taxon>
        <taxon>Pseudomonadati</taxon>
        <taxon>Thermodesulfobacteriota</taxon>
        <taxon>Desulfobulbia</taxon>
        <taxon>Desulfobulbales</taxon>
        <taxon>Desulfocapsaceae</taxon>
        <taxon>Desulfopila</taxon>
    </lineage>
</organism>
<accession>A0A1M7XXW2</accession>
<dbReference type="InterPro" id="IPR011711">
    <property type="entry name" value="GntR_C"/>
</dbReference>
<dbReference type="InterPro" id="IPR008920">
    <property type="entry name" value="TF_FadR/GntR_C"/>
</dbReference>
<gene>
    <name evidence="5" type="ORF">SAMN02745220_00514</name>
</gene>
<dbReference type="PANTHER" id="PTHR43537">
    <property type="entry name" value="TRANSCRIPTIONAL REGULATOR, GNTR FAMILY"/>
    <property type="match status" value="1"/>
</dbReference>
<name>A0A1M7XXW2_9BACT</name>
<dbReference type="Gene3D" id="1.10.10.10">
    <property type="entry name" value="Winged helix-like DNA-binding domain superfamily/Winged helix DNA-binding domain"/>
    <property type="match status" value="1"/>
</dbReference>
<keyword evidence="2 5" id="KW-0238">DNA-binding</keyword>
<dbReference type="EMBL" id="FRFE01000002">
    <property type="protein sequence ID" value="SHO43788.1"/>
    <property type="molecule type" value="Genomic_DNA"/>
</dbReference>
<dbReference type="SMART" id="SM00895">
    <property type="entry name" value="FCD"/>
    <property type="match status" value="1"/>
</dbReference>